<protein>
    <submittedName>
        <fullName evidence="1">Rubredoxin</fullName>
    </submittedName>
</protein>
<evidence type="ECO:0000313" key="2">
    <source>
        <dbReference type="Proteomes" id="UP000076964"/>
    </source>
</evidence>
<sequence length="35" mass="3949">MAVFRCEKCGATKEGRCKPRKCPKCGEQGTMKKEE</sequence>
<comment type="caution">
    <text evidence="1">The sequence shown here is derived from an EMBL/GenBank/DDBJ whole genome shotgun (WGS) entry which is preliminary data.</text>
</comment>
<evidence type="ECO:0000313" key="1">
    <source>
        <dbReference type="EMBL" id="OAG27923.1"/>
    </source>
</evidence>
<reference evidence="1 2" key="1">
    <citation type="submission" date="2016-02" db="EMBL/GenBank/DDBJ databases">
        <title>Draft genome sequence of Thermodesulfatator sp. S606.</title>
        <authorList>
            <person name="Lai Q."/>
            <person name="Cao J."/>
            <person name="Dupont S."/>
            <person name="Shao Z."/>
            <person name="Jebbar M."/>
            <person name="Alain K."/>
        </authorList>
    </citation>
    <scope>NUCLEOTIDE SEQUENCE [LARGE SCALE GENOMIC DNA]</scope>
    <source>
        <strain evidence="1 2">S606</strain>
    </source>
</reference>
<dbReference type="RefSeq" id="WP_022852340.1">
    <property type="nucleotide sequence ID" value="NZ_LSFI01000017.1"/>
</dbReference>
<accession>A0A177E7J4</accession>
<dbReference type="InterPro" id="IPR054685">
    <property type="entry name" value="Rubredox_RCKP"/>
</dbReference>
<dbReference type="AlphaFoldDB" id="A0A177E7J4"/>
<dbReference type="OrthoDB" id="9799749at2"/>
<name>A0A177E7J4_9BACT</name>
<dbReference type="NCBIfam" id="NF045720">
    <property type="entry name" value="rubredox_RCKP"/>
    <property type="match status" value="1"/>
</dbReference>
<proteinExistence type="predicted"/>
<dbReference type="Proteomes" id="UP000076964">
    <property type="component" value="Unassembled WGS sequence"/>
</dbReference>
<keyword evidence="2" id="KW-1185">Reference proteome</keyword>
<dbReference type="SUPFAM" id="SSF57802">
    <property type="entry name" value="Rubredoxin-like"/>
    <property type="match status" value="1"/>
</dbReference>
<gene>
    <name evidence="1" type="ORF">TH606_04635</name>
</gene>
<dbReference type="EMBL" id="LSFI01000017">
    <property type="protein sequence ID" value="OAG27923.1"/>
    <property type="molecule type" value="Genomic_DNA"/>
</dbReference>
<organism evidence="1 2">
    <name type="scientific">Thermodesulfatator autotrophicus</name>
    <dbReference type="NCBI Taxonomy" id="1795632"/>
    <lineage>
        <taxon>Bacteria</taxon>
        <taxon>Pseudomonadati</taxon>
        <taxon>Thermodesulfobacteriota</taxon>
        <taxon>Thermodesulfobacteria</taxon>
        <taxon>Thermodesulfobacteriales</taxon>
        <taxon>Thermodesulfatatoraceae</taxon>
        <taxon>Thermodesulfatator</taxon>
    </lineage>
</organism>